<comment type="caution">
    <text evidence="2">The sequence shown here is derived from an EMBL/GenBank/DDBJ whole genome shotgun (WGS) entry which is preliminary data.</text>
</comment>
<dbReference type="EMBL" id="BPRA01000009">
    <property type="protein sequence ID" value="GJE55606.1"/>
    <property type="molecule type" value="Genomic_DNA"/>
</dbReference>
<organism evidence="2 3">
    <name type="scientific">Methylobacterium thuringiense</name>
    <dbReference type="NCBI Taxonomy" id="1003091"/>
    <lineage>
        <taxon>Bacteria</taxon>
        <taxon>Pseudomonadati</taxon>
        <taxon>Pseudomonadota</taxon>
        <taxon>Alphaproteobacteria</taxon>
        <taxon>Hyphomicrobiales</taxon>
        <taxon>Methylobacteriaceae</taxon>
        <taxon>Methylobacterium</taxon>
    </lineage>
</organism>
<gene>
    <name evidence="2" type="ORF">EKPJFOCH_2101</name>
</gene>
<dbReference type="PANTHER" id="PTHR39323:SF1">
    <property type="entry name" value="BLR1149 PROTEIN"/>
    <property type="match status" value="1"/>
</dbReference>
<evidence type="ECO:0000313" key="2">
    <source>
        <dbReference type="EMBL" id="GJE55606.1"/>
    </source>
</evidence>
<dbReference type="NCBIfam" id="TIGR04123">
    <property type="entry name" value="P_estr_lig_assc"/>
    <property type="match status" value="1"/>
</dbReference>
<name>A0ABQ4TK09_9HYPH</name>
<dbReference type="InterPro" id="IPR029052">
    <property type="entry name" value="Metallo-depent_PP-like"/>
</dbReference>
<dbReference type="Pfam" id="PF00149">
    <property type="entry name" value="Metallophos"/>
    <property type="match status" value="1"/>
</dbReference>
<protein>
    <recommendedName>
        <fullName evidence="1">Calcineurin-like phosphoesterase domain-containing protein</fullName>
    </recommendedName>
</protein>
<keyword evidence="3" id="KW-1185">Reference proteome</keyword>
<evidence type="ECO:0000259" key="1">
    <source>
        <dbReference type="Pfam" id="PF00149"/>
    </source>
</evidence>
<accession>A0ABQ4TK09</accession>
<dbReference type="Gene3D" id="3.60.21.10">
    <property type="match status" value="1"/>
</dbReference>
<feature type="domain" description="Calcineurin-like phosphoesterase" evidence="1">
    <location>
        <begin position="62"/>
        <end position="156"/>
    </location>
</feature>
<reference evidence="2" key="1">
    <citation type="journal article" date="2021" name="Front. Microbiol.">
        <title>Comprehensive Comparative Genomics and Phenotyping of Methylobacterium Species.</title>
        <authorList>
            <person name="Alessa O."/>
            <person name="Ogura Y."/>
            <person name="Fujitani Y."/>
            <person name="Takami H."/>
            <person name="Hayashi T."/>
            <person name="Sahin N."/>
            <person name="Tani A."/>
        </authorList>
    </citation>
    <scope>NUCLEOTIDE SEQUENCE</scope>
    <source>
        <strain evidence="2">DSM 23674</strain>
    </source>
</reference>
<dbReference type="InterPro" id="IPR026336">
    <property type="entry name" value="PdeM-like"/>
</dbReference>
<proteinExistence type="predicted"/>
<dbReference type="Proteomes" id="UP001055101">
    <property type="component" value="Unassembled WGS sequence"/>
</dbReference>
<sequence>MLLSHHLSPRAKGHGAGRCMDEDEILALGLRLEKTTKAAGLMLAGEALTLDRSGTLWLAAHRTLVVSDLHLEKGSSFAVRSGQFLPPYDTRETLACLHEVICRLDPACVVALGDSFHDARGPERLEPGDRAMVAALQEGRDWIWIAGNHDAKVSEGVGGRYAGTLAIGGLTLRHEPAADGGEGEIAGHLHPCGKVTMRGRSVRRRCFVTDERRLVMPAFGAFTGGLNVRAAAFEPLFPKGFTAHLLGDGRVFAIGRNMLGKD</sequence>
<reference evidence="2" key="2">
    <citation type="submission" date="2021-08" db="EMBL/GenBank/DDBJ databases">
        <authorList>
            <person name="Tani A."/>
            <person name="Ola A."/>
            <person name="Ogura Y."/>
            <person name="Katsura K."/>
            <person name="Hayashi T."/>
        </authorList>
    </citation>
    <scope>NUCLEOTIDE SEQUENCE</scope>
    <source>
        <strain evidence="2">DSM 23674</strain>
    </source>
</reference>
<dbReference type="InterPro" id="IPR004843">
    <property type="entry name" value="Calcineurin-like_PHP"/>
</dbReference>
<evidence type="ECO:0000313" key="3">
    <source>
        <dbReference type="Proteomes" id="UP001055101"/>
    </source>
</evidence>
<dbReference type="PANTHER" id="PTHR39323">
    <property type="entry name" value="BLR1149 PROTEIN"/>
    <property type="match status" value="1"/>
</dbReference>
<dbReference type="SUPFAM" id="SSF56300">
    <property type="entry name" value="Metallo-dependent phosphatases"/>
    <property type="match status" value="1"/>
</dbReference>